<evidence type="ECO:0000256" key="2">
    <source>
        <dbReference type="ARBA" id="ARBA00023002"/>
    </source>
</evidence>
<feature type="domain" description="Plastocyanin-like" evidence="4">
    <location>
        <begin position="52"/>
        <end position="162"/>
    </location>
</feature>
<dbReference type="InterPro" id="IPR011706">
    <property type="entry name" value="Cu-oxidase_C"/>
</dbReference>
<proteinExistence type="predicted"/>
<dbReference type="Gene3D" id="2.60.40.420">
    <property type="entry name" value="Cupredoxins - blue copper proteins"/>
    <property type="match status" value="3"/>
</dbReference>
<dbReference type="Proteomes" id="UP001626536">
    <property type="component" value="Chromosome"/>
</dbReference>
<evidence type="ECO:0000259" key="4">
    <source>
        <dbReference type="Pfam" id="PF07732"/>
    </source>
</evidence>
<keyword evidence="6" id="KW-1185">Reference proteome</keyword>
<dbReference type="InterPro" id="IPR008972">
    <property type="entry name" value="Cupredoxin"/>
</dbReference>
<dbReference type="PANTHER" id="PTHR11709">
    <property type="entry name" value="MULTI-COPPER OXIDASE"/>
    <property type="match status" value="1"/>
</dbReference>
<dbReference type="RefSeq" id="WP_407337885.1">
    <property type="nucleotide sequence ID" value="NZ_CP136862.1"/>
</dbReference>
<dbReference type="PANTHER" id="PTHR11709:SF2">
    <property type="entry name" value="MULTICOPPER OXIDASE LPR1"/>
    <property type="match status" value="1"/>
</dbReference>
<dbReference type="Pfam" id="PF07731">
    <property type="entry name" value="Cu-oxidase_2"/>
    <property type="match status" value="1"/>
</dbReference>
<evidence type="ECO:0000313" key="5">
    <source>
        <dbReference type="EMBL" id="WOJ88450.1"/>
    </source>
</evidence>
<evidence type="ECO:0000259" key="3">
    <source>
        <dbReference type="Pfam" id="PF07731"/>
    </source>
</evidence>
<dbReference type="SUPFAM" id="SSF49503">
    <property type="entry name" value="Cupredoxins"/>
    <property type="match status" value="3"/>
</dbReference>
<dbReference type="Pfam" id="PF07732">
    <property type="entry name" value="Cu-oxidase_3"/>
    <property type="match status" value="1"/>
</dbReference>
<name>A0ABZ0HND4_9HYPH</name>
<protein>
    <submittedName>
        <fullName evidence="5">Multicopper oxidase family protein</fullName>
    </submittedName>
</protein>
<organism evidence="5 6">
    <name type="scientific">Methylocapsa polymorpha</name>
    <dbReference type="NCBI Taxonomy" id="3080828"/>
    <lineage>
        <taxon>Bacteria</taxon>
        <taxon>Pseudomonadati</taxon>
        <taxon>Pseudomonadota</taxon>
        <taxon>Alphaproteobacteria</taxon>
        <taxon>Hyphomicrobiales</taxon>
        <taxon>Beijerinckiaceae</taxon>
        <taxon>Methylocapsa</taxon>
    </lineage>
</organism>
<sequence>MPPSRTISRRRFLGSTLAASLATLPARSETKPAAQDGFRILEAREGLLRLQPEPAAETAVWGYDGNVPGPLLRIKKGEEVKVRLVNKLSQPTSLSWHGVRIANAMDGVSGLTQKPIPPGGSFDYRFTPPDSGLYWYHPHILPWQAEQLGRGLYGVLIVDEPQPPRVDCDMLVVLDDWKLDENAQIVGDFGSAADALGAGRIGPHVTLNSQPVPVMEALPPLSRVRLRIVSAVNARIMLITFNGVKPWILAVDGQPCDAFEPVRRTIPIGPGARFDVMLDLPAEAAAEANLTLRGDNEPDRVLLAFKTAGEARGLLPPIASLEQNPLLPAAIKLQSARKVDIVIEPIAKSGETPVAPASGRQLYWKLNGVASDGFGPTPLFSVKRGAAVTLGLVNRTGFVQQIHVHGHHMRLLHDLDDGWEPYWRDSVLVPEGKTKHVAFVADNPGKWAIECLMAERQATGMATWFEVT</sequence>
<dbReference type="CDD" id="cd13861">
    <property type="entry name" value="CuRO_1_CumA_like"/>
    <property type="match status" value="1"/>
</dbReference>
<reference evidence="5 6" key="1">
    <citation type="submission" date="2023-10" db="EMBL/GenBank/DDBJ databases">
        <title>Novel methanotroph of the genus Methylocapsa from a subarctic wetland.</title>
        <authorList>
            <person name="Belova S.E."/>
            <person name="Oshkin I.Y."/>
            <person name="Miroshnikov K."/>
            <person name="Dedysh S.N."/>
        </authorList>
    </citation>
    <scope>NUCLEOTIDE SEQUENCE [LARGE SCALE GENOMIC DNA]</scope>
    <source>
        <strain evidence="5 6">RX1</strain>
    </source>
</reference>
<dbReference type="InterPro" id="IPR045087">
    <property type="entry name" value="Cu-oxidase_fam"/>
</dbReference>
<gene>
    <name evidence="5" type="ORF">RZS28_11490</name>
</gene>
<dbReference type="EMBL" id="CP136862">
    <property type="protein sequence ID" value="WOJ88450.1"/>
    <property type="molecule type" value="Genomic_DNA"/>
</dbReference>
<evidence type="ECO:0000313" key="6">
    <source>
        <dbReference type="Proteomes" id="UP001626536"/>
    </source>
</evidence>
<evidence type="ECO:0000256" key="1">
    <source>
        <dbReference type="ARBA" id="ARBA00022723"/>
    </source>
</evidence>
<dbReference type="InterPro" id="IPR033138">
    <property type="entry name" value="Cu_oxidase_CS"/>
</dbReference>
<dbReference type="InterPro" id="IPR011707">
    <property type="entry name" value="Cu-oxidase-like_N"/>
</dbReference>
<keyword evidence="2" id="KW-0560">Oxidoreductase</keyword>
<dbReference type="PROSITE" id="PS00079">
    <property type="entry name" value="MULTICOPPER_OXIDASE1"/>
    <property type="match status" value="1"/>
</dbReference>
<accession>A0ABZ0HND4</accession>
<feature type="domain" description="Plastocyanin-like" evidence="3">
    <location>
        <begin position="374"/>
        <end position="467"/>
    </location>
</feature>
<keyword evidence="1" id="KW-0479">Metal-binding</keyword>